<accession>A0A317ZDQ9</accession>
<gene>
    <name evidence="2" type="ORF">DDZ13_12445</name>
</gene>
<organism evidence="2 3">
    <name type="scientific">Coraliomargarita sinensis</name>
    <dbReference type="NCBI Taxonomy" id="2174842"/>
    <lineage>
        <taxon>Bacteria</taxon>
        <taxon>Pseudomonadati</taxon>
        <taxon>Verrucomicrobiota</taxon>
        <taxon>Opitutia</taxon>
        <taxon>Puniceicoccales</taxon>
        <taxon>Coraliomargaritaceae</taxon>
        <taxon>Coraliomargarita</taxon>
    </lineage>
</organism>
<dbReference type="AlphaFoldDB" id="A0A317ZDQ9"/>
<proteinExistence type="predicted"/>
<sequence length="113" mass="12538">MKSNLNHPHFSYPVVARLLFWVLGFASVGWSLPPAYKSSLPLDYLAELISASDGEGYYADDEKMRLFNPYPKPDSKRPWSLKYFGPVGIGIHFEAPGMTMKISNVEAGSPAAE</sequence>
<keyword evidence="1" id="KW-0812">Transmembrane</keyword>
<dbReference type="RefSeq" id="WP_110131785.1">
    <property type="nucleotide sequence ID" value="NZ_QHJQ01000010.1"/>
</dbReference>
<evidence type="ECO:0000256" key="1">
    <source>
        <dbReference type="SAM" id="Phobius"/>
    </source>
</evidence>
<feature type="transmembrane region" description="Helical" evidence="1">
    <location>
        <begin position="12"/>
        <end position="32"/>
    </location>
</feature>
<dbReference type="InParanoid" id="A0A317ZDQ9"/>
<reference evidence="2 3" key="1">
    <citation type="submission" date="2018-05" db="EMBL/GenBank/DDBJ databases">
        <title>Coraliomargarita sinensis sp. nov., isolated from a marine solar saltern.</title>
        <authorList>
            <person name="Zhou L.Y."/>
        </authorList>
    </citation>
    <scope>NUCLEOTIDE SEQUENCE [LARGE SCALE GENOMIC DNA]</scope>
    <source>
        <strain evidence="2 3">WN38</strain>
    </source>
</reference>
<dbReference type="EMBL" id="QHJQ01000010">
    <property type="protein sequence ID" value="PXA03230.1"/>
    <property type="molecule type" value="Genomic_DNA"/>
</dbReference>
<evidence type="ECO:0000313" key="2">
    <source>
        <dbReference type="EMBL" id="PXA03230.1"/>
    </source>
</evidence>
<evidence type="ECO:0000313" key="3">
    <source>
        <dbReference type="Proteomes" id="UP000247099"/>
    </source>
</evidence>
<dbReference type="Proteomes" id="UP000247099">
    <property type="component" value="Unassembled WGS sequence"/>
</dbReference>
<keyword evidence="1" id="KW-1133">Transmembrane helix</keyword>
<keyword evidence="1" id="KW-0472">Membrane</keyword>
<comment type="caution">
    <text evidence="2">The sequence shown here is derived from an EMBL/GenBank/DDBJ whole genome shotgun (WGS) entry which is preliminary data.</text>
</comment>
<protein>
    <submittedName>
        <fullName evidence="2">Uncharacterized protein</fullName>
    </submittedName>
</protein>
<name>A0A317ZDQ9_9BACT</name>
<keyword evidence="3" id="KW-1185">Reference proteome</keyword>